<dbReference type="InterPro" id="IPR029044">
    <property type="entry name" value="Nucleotide-diphossugar_trans"/>
</dbReference>
<dbReference type="Pfam" id="PF25550">
    <property type="entry name" value="DUF7928"/>
    <property type="match status" value="1"/>
</dbReference>
<dbReference type="InterPro" id="IPR057688">
    <property type="entry name" value="DUF7928"/>
</dbReference>
<gene>
    <name evidence="5" type="ORF">BJ322DRAFT_1137270</name>
</gene>
<keyword evidence="2" id="KW-1133">Transmembrane helix</keyword>
<dbReference type="OrthoDB" id="38531at2759"/>
<dbReference type="SUPFAM" id="SSF53448">
    <property type="entry name" value="Nucleotide-diphospho-sugar transferases"/>
    <property type="match status" value="1"/>
</dbReference>
<proteinExistence type="predicted"/>
<dbReference type="EMBL" id="WIUZ02000004">
    <property type="protein sequence ID" value="KAF9788281.1"/>
    <property type="molecule type" value="Genomic_DNA"/>
</dbReference>
<dbReference type="AlphaFoldDB" id="A0A9P6HKX1"/>
<accession>A0A9P6HKX1</accession>
<evidence type="ECO:0000313" key="5">
    <source>
        <dbReference type="EMBL" id="KAF9788281.1"/>
    </source>
</evidence>
<dbReference type="Pfam" id="PF13632">
    <property type="entry name" value="Glyco_trans_2_3"/>
    <property type="match status" value="1"/>
</dbReference>
<dbReference type="Proteomes" id="UP000736335">
    <property type="component" value="Unassembled WGS sequence"/>
</dbReference>
<feature type="domain" description="Glycosyltransferase 2-like" evidence="3">
    <location>
        <begin position="543"/>
        <end position="753"/>
    </location>
</feature>
<keyword evidence="2" id="KW-0812">Transmembrane</keyword>
<feature type="domain" description="DUF7928" evidence="4">
    <location>
        <begin position="4"/>
        <end position="156"/>
    </location>
</feature>
<feature type="compositionally biased region" description="Polar residues" evidence="1">
    <location>
        <begin position="473"/>
        <end position="490"/>
    </location>
</feature>
<dbReference type="Gene3D" id="3.90.550.10">
    <property type="entry name" value="Spore Coat Polysaccharide Biosynthesis Protein SpsA, Chain A"/>
    <property type="match status" value="1"/>
</dbReference>
<reference evidence="5" key="2">
    <citation type="submission" date="2020-11" db="EMBL/GenBank/DDBJ databases">
        <authorList>
            <consortium name="DOE Joint Genome Institute"/>
            <person name="Kuo A."/>
            <person name="Miyauchi S."/>
            <person name="Kiss E."/>
            <person name="Drula E."/>
            <person name="Kohler A."/>
            <person name="Sanchez-Garcia M."/>
            <person name="Andreopoulos B."/>
            <person name="Barry K.W."/>
            <person name="Bonito G."/>
            <person name="Buee M."/>
            <person name="Carver A."/>
            <person name="Chen C."/>
            <person name="Cichocki N."/>
            <person name="Clum A."/>
            <person name="Culley D."/>
            <person name="Crous P.W."/>
            <person name="Fauchery L."/>
            <person name="Girlanda M."/>
            <person name="Hayes R."/>
            <person name="Keri Z."/>
            <person name="Labutti K."/>
            <person name="Lipzen A."/>
            <person name="Lombard V."/>
            <person name="Magnuson J."/>
            <person name="Maillard F."/>
            <person name="Morin E."/>
            <person name="Murat C."/>
            <person name="Nolan M."/>
            <person name="Ohm R."/>
            <person name="Pangilinan J."/>
            <person name="Pereira M."/>
            <person name="Perotto S."/>
            <person name="Peter M."/>
            <person name="Riley R."/>
            <person name="Sitrit Y."/>
            <person name="Stielow B."/>
            <person name="Szollosi G."/>
            <person name="Zifcakova L."/>
            <person name="Stursova M."/>
            <person name="Spatafora J.W."/>
            <person name="Tedersoo L."/>
            <person name="Vaario L.-M."/>
            <person name="Yamada A."/>
            <person name="Yan M."/>
            <person name="Wang P."/>
            <person name="Xu J."/>
            <person name="Bruns T."/>
            <person name="Baldrian P."/>
            <person name="Vilgalys R."/>
            <person name="Henrissat B."/>
            <person name="Grigoriev I.V."/>
            <person name="Hibbett D."/>
            <person name="Nagy L.G."/>
            <person name="Martin F.M."/>
        </authorList>
    </citation>
    <scope>NUCLEOTIDE SEQUENCE</scope>
    <source>
        <strain evidence="5">UH-Tt-Lm1</strain>
    </source>
</reference>
<name>A0A9P6HKX1_9AGAM</name>
<sequence>MDYDRYDAILHHIFKQTQGDAWFRPNEDCLPCGVAIRVGEAGEFRVFPYENIALEPFEMAVAALNPAVAVKVRSAAVHATLAEAASDESSIYVDSNTRIQVVETMMDLPTADREQLAAFIRDERVLVVWAFSIETIIPTCHDFEDRLIKLLWRTRPPVPPTEVLGTPSNSLSGHSAQATNPFQTPTASRYNSVFGFFPATPGPGLTDTVTTPRSGDPEKAFLETETKTKRTWYGKRYTVDVGVDPNAPIPRPTVLYACVYNGLAAGLSLFFVCHGVGSLLKSWLLDGNYLRFALGAAIPALWCISLFFSLQIMQNLTMMIGPIAHYHTNSKYYSAIPPRPNPTVDRALPHVTIQMPVYKESLEAVLAPSIQSIKKAMKTYARQGGTSTIFINDDGLQSLRPHERSARIAYYTNHGIGWVARPPHSGEPDGFKRAGRFKKASNMNYALQLSMMLERHLGTLINQEKSGARLTPTFPSGRSKSHRFSLSTSDGAEHGAESNENDEMTLEDRALLMAIDEVHEAAGKREGFKPWAANGRAMRIGEIVLLVDSDTVVPEDCLRDAAREMAESPQVAIIQHESDVMQIAHHYFENGLAYFTRRVNRSISMACANGEVAPFVGHNAFLRWSAIQDSAFMDPADQKEKVWSEHNVSEDFDMAMRLQEKGYIIRWSTYSKGGFKEGVSLTVDDELNRWQKYSYGCSELLFNPFSKWLTKGPINRAIHRFVWCSAPLHYKLAILAYMFSYYGIAASITIGILNYVLLGLQFPVDNFYMHSFEVWLATTVVFFGSGTIAFTLLEYRLGHKELLWSFLENIKWVPFFFFFFGGLAIPLSIAIFAHMLSLNITWSATVKEVQKSNFFKEVPRILKKFWFSLTVSWIIIAGMVILSTPLVPFGWRVDATAWGVIFPLAIAAGCHILFPIVLNPWLMIFQY</sequence>
<dbReference type="GO" id="GO:0016740">
    <property type="term" value="F:transferase activity"/>
    <property type="evidence" value="ECO:0007669"/>
    <property type="project" value="UniProtKB-KW"/>
</dbReference>
<feature type="transmembrane region" description="Helical" evidence="2">
    <location>
        <begin position="813"/>
        <end position="844"/>
    </location>
</feature>
<feature type="transmembrane region" description="Helical" evidence="2">
    <location>
        <begin position="254"/>
        <end position="277"/>
    </location>
</feature>
<keyword evidence="6" id="KW-1185">Reference proteome</keyword>
<keyword evidence="2" id="KW-0472">Membrane</keyword>
<feature type="transmembrane region" description="Helical" evidence="2">
    <location>
        <begin position="772"/>
        <end position="793"/>
    </location>
</feature>
<feature type="transmembrane region" description="Helical" evidence="2">
    <location>
        <begin position="865"/>
        <end position="891"/>
    </location>
</feature>
<dbReference type="PANTHER" id="PTHR35408">
    <property type="entry name" value="CHROMOSOME 15, WHOLE GENOME SHOTGUN SEQUENCE"/>
    <property type="match status" value="1"/>
</dbReference>
<feature type="transmembrane region" description="Helical" evidence="2">
    <location>
        <begin position="734"/>
        <end position="760"/>
    </location>
</feature>
<dbReference type="InterPro" id="IPR001173">
    <property type="entry name" value="Glyco_trans_2-like"/>
</dbReference>
<organism evidence="5 6">
    <name type="scientific">Thelephora terrestris</name>
    <dbReference type="NCBI Taxonomy" id="56493"/>
    <lineage>
        <taxon>Eukaryota</taxon>
        <taxon>Fungi</taxon>
        <taxon>Dikarya</taxon>
        <taxon>Basidiomycota</taxon>
        <taxon>Agaricomycotina</taxon>
        <taxon>Agaricomycetes</taxon>
        <taxon>Thelephorales</taxon>
        <taxon>Thelephoraceae</taxon>
        <taxon>Thelephora</taxon>
    </lineage>
</organism>
<feature type="region of interest" description="Disordered" evidence="1">
    <location>
        <begin position="468"/>
        <end position="503"/>
    </location>
</feature>
<keyword evidence="5" id="KW-0808">Transferase</keyword>
<reference evidence="5" key="1">
    <citation type="journal article" date="2020" name="Nat. Commun.">
        <title>Large-scale genome sequencing of mycorrhizal fungi provides insights into the early evolution of symbiotic traits.</title>
        <authorList>
            <person name="Miyauchi S."/>
            <person name="Kiss E."/>
            <person name="Kuo A."/>
            <person name="Drula E."/>
            <person name="Kohler A."/>
            <person name="Sanchez-Garcia M."/>
            <person name="Morin E."/>
            <person name="Andreopoulos B."/>
            <person name="Barry K.W."/>
            <person name="Bonito G."/>
            <person name="Buee M."/>
            <person name="Carver A."/>
            <person name="Chen C."/>
            <person name="Cichocki N."/>
            <person name="Clum A."/>
            <person name="Culley D."/>
            <person name="Crous P.W."/>
            <person name="Fauchery L."/>
            <person name="Girlanda M."/>
            <person name="Hayes R.D."/>
            <person name="Keri Z."/>
            <person name="LaButti K."/>
            <person name="Lipzen A."/>
            <person name="Lombard V."/>
            <person name="Magnuson J."/>
            <person name="Maillard F."/>
            <person name="Murat C."/>
            <person name="Nolan M."/>
            <person name="Ohm R.A."/>
            <person name="Pangilinan J."/>
            <person name="Pereira M.F."/>
            <person name="Perotto S."/>
            <person name="Peter M."/>
            <person name="Pfister S."/>
            <person name="Riley R."/>
            <person name="Sitrit Y."/>
            <person name="Stielow J.B."/>
            <person name="Szollosi G."/>
            <person name="Zifcakova L."/>
            <person name="Stursova M."/>
            <person name="Spatafora J.W."/>
            <person name="Tedersoo L."/>
            <person name="Vaario L.M."/>
            <person name="Yamada A."/>
            <person name="Yan M."/>
            <person name="Wang P."/>
            <person name="Xu J."/>
            <person name="Bruns T."/>
            <person name="Baldrian P."/>
            <person name="Vilgalys R."/>
            <person name="Dunand C."/>
            <person name="Henrissat B."/>
            <person name="Grigoriev I.V."/>
            <person name="Hibbett D."/>
            <person name="Nagy L.G."/>
            <person name="Martin F.M."/>
        </authorList>
    </citation>
    <scope>NUCLEOTIDE SEQUENCE</scope>
    <source>
        <strain evidence="5">UH-Tt-Lm1</strain>
    </source>
</reference>
<evidence type="ECO:0000259" key="4">
    <source>
        <dbReference type="Pfam" id="PF25550"/>
    </source>
</evidence>
<dbReference type="PANTHER" id="PTHR35408:SF3">
    <property type="entry name" value="GLYCOSYLTRANSFERASE 2-LIKE DOMAIN-CONTAINING PROTEIN"/>
    <property type="match status" value="1"/>
</dbReference>
<comment type="caution">
    <text evidence="5">The sequence shown here is derived from an EMBL/GenBank/DDBJ whole genome shotgun (WGS) entry which is preliminary data.</text>
</comment>
<evidence type="ECO:0000259" key="3">
    <source>
        <dbReference type="Pfam" id="PF13632"/>
    </source>
</evidence>
<evidence type="ECO:0000256" key="1">
    <source>
        <dbReference type="SAM" id="MobiDB-lite"/>
    </source>
</evidence>
<feature type="transmembrane region" description="Helical" evidence="2">
    <location>
        <begin position="289"/>
        <end position="310"/>
    </location>
</feature>
<protein>
    <submittedName>
        <fullName evidence="5">Glycosyl transferase family group 2-domain-containing protein</fullName>
    </submittedName>
</protein>
<evidence type="ECO:0000256" key="2">
    <source>
        <dbReference type="SAM" id="Phobius"/>
    </source>
</evidence>
<feature type="transmembrane region" description="Helical" evidence="2">
    <location>
        <begin position="897"/>
        <end position="918"/>
    </location>
</feature>
<evidence type="ECO:0000313" key="6">
    <source>
        <dbReference type="Proteomes" id="UP000736335"/>
    </source>
</evidence>